<gene>
    <name evidence="3" type="ORF">A3K89_18500</name>
</gene>
<evidence type="ECO:0000313" key="4">
    <source>
        <dbReference type="Proteomes" id="UP000077519"/>
    </source>
</evidence>
<feature type="compositionally biased region" description="Acidic residues" evidence="1">
    <location>
        <begin position="215"/>
        <end position="225"/>
    </location>
</feature>
<dbReference type="AlphaFoldDB" id="A0A177YKN5"/>
<reference evidence="3 4" key="1">
    <citation type="submission" date="2016-03" db="EMBL/GenBank/DDBJ databases">
        <title>Genome sequence of Rhodococcus kyotonensis KB10.</title>
        <authorList>
            <person name="Jeong H."/>
            <person name="Hong C.E."/>
            <person name="Jo S.H."/>
            <person name="Park J.M."/>
        </authorList>
    </citation>
    <scope>NUCLEOTIDE SEQUENCE [LARGE SCALE GENOMIC DNA]</scope>
    <source>
        <strain evidence="3 4">KB10</strain>
    </source>
</reference>
<protein>
    <recommendedName>
        <fullName evidence="5">Copper(I)-binding protein</fullName>
    </recommendedName>
</protein>
<evidence type="ECO:0000256" key="1">
    <source>
        <dbReference type="SAM" id="MobiDB-lite"/>
    </source>
</evidence>
<name>A0A177YKN5_9NOCA</name>
<dbReference type="EMBL" id="LVHI01000007">
    <property type="protein sequence ID" value="OAK55971.1"/>
    <property type="molecule type" value="Genomic_DNA"/>
</dbReference>
<evidence type="ECO:0000313" key="3">
    <source>
        <dbReference type="EMBL" id="OAK55971.1"/>
    </source>
</evidence>
<feature type="chain" id="PRO_5039690838" description="Copper(I)-binding protein" evidence="2">
    <location>
        <begin position="35"/>
        <end position="225"/>
    </location>
</feature>
<feature type="region of interest" description="Disordered" evidence="1">
    <location>
        <begin position="189"/>
        <end position="225"/>
    </location>
</feature>
<comment type="caution">
    <text evidence="3">The sequence shown here is derived from an EMBL/GenBank/DDBJ whole genome shotgun (WGS) entry which is preliminary data.</text>
</comment>
<dbReference type="RefSeq" id="WP_068423304.1">
    <property type="nucleotide sequence ID" value="NZ_LVHI01000007.1"/>
</dbReference>
<keyword evidence="4" id="KW-1185">Reference proteome</keyword>
<dbReference type="SUPFAM" id="SSF110087">
    <property type="entry name" value="DR1885-like metal-binding protein"/>
    <property type="match status" value="1"/>
</dbReference>
<accession>A0A177YKN5</accession>
<dbReference type="Pfam" id="PF04314">
    <property type="entry name" value="PCuAC"/>
    <property type="match status" value="1"/>
</dbReference>
<dbReference type="InterPro" id="IPR036182">
    <property type="entry name" value="PCuAC_sf"/>
</dbReference>
<organism evidence="3 4">
    <name type="scientific">Rhodococcoides kyotonense</name>
    <dbReference type="NCBI Taxonomy" id="398843"/>
    <lineage>
        <taxon>Bacteria</taxon>
        <taxon>Bacillati</taxon>
        <taxon>Actinomycetota</taxon>
        <taxon>Actinomycetes</taxon>
        <taxon>Mycobacteriales</taxon>
        <taxon>Nocardiaceae</taxon>
        <taxon>Rhodococcoides</taxon>
    </lineage>
</organism>
<dbReference type="Gene3D" id="2.60.40.1890">
    <property type="entry name" value="PCu(A)C copper chaperone"/>
    <property type="match status" value="1"/>
</dbReference>
<dbReference type="InterPro" id="IPR007410">
    <property type="entry name" value="LpqE-like"/>
</dbReference>
<proteinExistence type="predicted"/>
<sequence>MTAIQAATAHRKTRRLVATAAIAAGAALTLSACGAGQISQTADQVAAVNGNSADVGNISVRNVHVVYPQSEEYSIEPGGKVELGFIAVNNSPNNSDKLTRIATTAASSITLGEEPGGTEIEPLTALGAGAPADTQLDDPLIPLQQIVVELNGIGEDVRPGLTVPVTFTFENAGDVEVLVPVDAGPVLPRNVSDKSPVEAEAHGEAESAEQSIVETEVEEGADGNN</sequence>
<keyword evidence="2" id="KW-0732">Signal</keyword>
<evidence type="ECO:0008006" key="5">
    <source>
        <dbReference type="Google" id="ProtNLM"/>
    </source>
</evidence>
<evidence type="ECO:0000256" key="2">
    <source>
        <dbReference type="SAM" id="SignalP"/>
    </source>
</evidence>
<feature type="compositionally biased region" description="Basic and acidic residues" evidence="1">
    <location>
        <begin position="191"/>
        <end position="205"/>
    </location>
</feature>
<feature type="signal peptide" evidence="2">
    <location>
        <begin position="1"/>
        <end position="34"/>
    </location>
</feature>
<dbReference type="Proteomes" id="UP000077519">
    <property type="component" value="Unassembled WGS sequence"/>
</dbReference>